<dbReference type="AlphaFoldDB" id="A0A512BSV1"/>
<dbReference type="Proteomes" id="UP000321085">
    <property type="component" value="Unassembled WGS sequence"/>
</dbReference>
<comment type="subcellular location">
    <subcellularLocation>
        <location evidence="1">Cell membrane</location>
        <topology evidence="1">Multi-pass membrane protein</topology>
    </subcellularLocation>
</comment>
<dbReference type="InterPro" id="IPR043428">
    <property type="entry name" value="LivM-like"/>
</dbReference>
<gene>
    <name evidence="7" type="ORF">MAE02_25730</name>
</gene>
<protein>
    <submittedName>
        <fullName evidence="7">Branched-chain amino acid ABC transporter permease</fullName>
    </submittedName>
</protein>
<feature type="transmembrane region" description="Helical" evidence="6">
    <location>
        <begin position="302"/>
        <end position="322"/>
    </location>
</feature>
<feature type="transmembrane region" description="Helical" evidence="6">
    <location>
        <begin position="127"/>
        <end position="145"/>
    </location>
</feature>
<feature type="transmembrane region" description="Helical" evidence="6">
    <location>
        <begin position="229"/>
        <end position="253"/>
    </location>
</feature>
<feature type="transmembrane region" description="Helical" evidence="6">
    <location>
        <begin position="265"/>
        <end position="290"/>
    </location>
</feature>
<dbReference type="GO" id="GO:0015658">
    <property type="term" value="F:branched-chain amino acid transmembrane transporter activity"/>
    <property type="evidence" value="ECO:0007669"/>
    <property type="project" value="InterPro"/>
</dbReference>
<dbReference type="CDD" id="cd06581">
    <property type="entry name" value="TM_PBP1_LivM_like"/>
    <property type="match status" value="1"/>
</dbReference>
<dbReference type="PANTHER" id="PTHR30482">
    <property type="entry name" value="HIGH-AFFINITY BRANCHED-CHAIN AMINO ACID TRANSPORT SYSTEM PERMEASE"/>
    <property type="match status" value="1"/>
</dbReference>
<dbReference type="OrthoDB" id="9804361at2"/>
<dbReference type="EMBL" id="BJYU01000031">
    <property type="protein sequence ID" value="GEO14877.1"/>
    <property type="molecule type" value="Genomic_DNA"/>
</dbReference>
<dbReference type="RefSeq" id="WP_114187160.1">
    <property type="nucleotide sequence ID" value="NZ_BJYU01000031.1"/>
</dbReference>
<dbReference type="PANTHER" id="PTHR30482:SF17">
    <property type="entry name" value="ABC TRANSPORTER ATP-BINDING PROTEIN"/>
    <property type="match status" value="1"/>
</dbReference>
<sequence>MHEASHISEPLAAAPRHRASWFELARQHRVLLSSAFLLAFPLVMPFTALAVNILIYGLYALGFNLLFGYLGLLSFGHAALFGTGAYLCGIAIVHFGMPWYAAIVVGVLGGVAMAAAIGVLAIRTRGIYFAMVTMALSQCVYYLFYQAIDWTGGENGLRGINVREISIFGLKFDFIDPLTRYYVVAAFVILALIFLSRILASPFGAVIEAVRENEARARASGYNVTATRLIAFILSGAFCGLAGALQALHLSIVPIEIMHYETSGLAVMMSLLGGMGTFFGPFVGAAVFLLLENLVSLWTVHWQLFVGAVFMVCVLFFPKGIWGTLLQRVQK</sequence>
<evidence type="ECO:0000256" key="6">
    <source>
        <dbReference type="SAM" id="Phobius"/>
    </source>
</evidence>
<organism evidence="7 8">
    <name type="scientific">Microvirga aerophila</name>
    <dbReference type="NCBI Taxonomy" id="670291"/>
    <lineage>
        <taxon>Bacteria</taxon>
        <taxon>Pseudomonadati</taxon>
        <taxon>Pseudomonadota</taxon>
        <taxon>Alphaproteobacteria</taxon>
        <taxon>Hyphomicrobiales</taxon>
        <taxon>Methylobacteriaceae</taxon>
        <taxon>Microvirga</taxon>
    </lineage>
</organism>
<evidence type="ECO:0000313" key="7">
    <source>
        <dbReference type="EMBL" id="GEO14877.1"/>
    </source>
</evidence>
<keyword evidence="8" id="KW-1185">Reference proteome</keyword>
<accession>A0A512BSV1</accession>
<keyword evidence="4 6" id="KW-1133">Transmembrane helix</keyword>
<dbReference type="GO" id="GO:0005886">
    <property type="term" value="C:plasma membrane"/>
    <property type="evidence" value="ECO:0007669"/>
    <property type="project" value="UniProtKB-SubCell"/>
</dbReference>
<keyword evidence="2" id="KW-1003">Cell membrane</keyword>
<keyword evidence="3 6" id="KW-0812">Transmembrane</keyword>
<evidence type="ECO:0000256" key="2">
    <source>
        <dbReference type="ARBA" id="ARBA00022475"/>
    </source>
</evidence>
<comment type="caution">
    <text evidence="7">The sequence shown here is derived from an EMBL/GenBank/DDBJ whole genome shotgun (WGS) entry which is preliminary data.</text>
</comment>
<feature type="transmembrane region" description="Helical" evidence="6">
    <location>
        <begin position="181"/>
        <end position="200"/>
    </location>
</feature>
<reference evidence="7 8" key="1">
    <citation type="submission" date="2019-07" db="EMBL/GenBank/DDBJ databases">
        <title>Whole genome shotgun sequence of Microvirga aerophila NBRC 106136.</title>
        <authorList>
            <person name="Hosoyama A."/>
            <person name="Uohara A."/>
            <person name="Ohji S."/>
            <person name="Ichikawa N."/>
        </authorList>
    </citation>
    <scope>NUCLEOTIDE SEQUENCE [LARGE SCALE GENOMIC DNA]</scope>
    <source>
        <strain evidence="7 8">NBRC 106136</strain>
    </source>
</reference>
<evidence type="ECO:0000313" key="8">
    <source>
        <dbReference type="Proteomes" id="UP000321085"/>
    </source>
</evidence>
<proteinExistence type="predicted"/>
<dbReference type="Pfam" id="PF02653">
    <property type="entry name" value="BPD_transp_2"/>
    <property type="match status" value="1"/>
</dbReference>
<evidence type="ECO:0000256" key="4">
    <source>
        <dbReference type="ARBA" id="ARBA00022989"/>
    </source>
</evidence>
<dbReference type="InterPro" id="IPR001851">
    <property type="entry name" value="ABC_transp_permease"/>
</dbReference>
<feature type="transmembrane region" description="Helical" evidence="6">
    <location>
        <begin position="65"/>
        <end position="87"/>
    </location>
</feature>
<keyword evidence="5 6" id="KW-0472">Membrane</keyword>
<evidence type="ECO:0000256" key="1">
    <source>
        <dbReference type="ARBA" id="ARBA00004651"/>
    </source>
</evidence>
<evidence type="ECO:0000256" key="3">
    <source>
        <dbReference type="ARBA" id="ARBA00022692"/>
    </source>
</evidence>
<name>A0A512BSV1_9HYPH</name>
<feature type="transmembrane region" description="Helical" evidence="6">
    <location>
        <begin position="35"/>
        <end position="59"/>
    </location>
</feature>
<evidence type="ECO:0000256" key="5">
    <source>
        <dbReference type="ARBA" id="ARBA00023136"/>
    </source>
</evidence>
<feature type="transmembrane region" description="Helical" evidence="6">
    <location>
        <begin position="99"/>
        <end position="121"/>
    </location>
</feature>